<dbReference type="Pfam" id="PF21897">
    <property type="entry name" value="DUF6919"/>
    <property type="match status" value="1"/>
</dbReference>
<evidence type="ECO:0000259" key="1">
    <source>
        <dbReference type="Pfam" id="PF21897"/>
    </source>
</evidence>
<organism evidence="2 3">
    <name type="scientific">Paractinoplanes lichenicola</name>
    <dbReference type="NCBI Taxonomy" id="2802976"/>
    <lineage>
        <taxon>Bacteria</taxon>
        <taxon>Bacillati</taxon>
        <taxon>Actinomycetota</taxon>
        <taxon>Actinomycetes</taxon>
        <taxon>Micromonosporales</taxon>
        <taxon>Micromonosporaceae</taxon>
        <taxon>Paractinoplanes</taxon>
    </lineage>
</organism>
<gene>
    <name evidence="2" type="ORF">JKJ07_44495</name>
</gene>
<feature type="domain" description="DUF6919" evidence="1">
    <location>
        <begin position="12"/>
        <end position="70"/>
    </location>
</feature>
<dbReference type="InterPro" id="IPR054212">
    <property type="entry name" value="DUF6919"/>
</dbReference>
<evidence type="ECO:0000313" key="2">
    <source>
        <dbReference type="EMBL" id="MBL7261367.1"/>
    </source>
</evidence>
<name>A0ABS1W3S0_9ACTN</name>
<comment type="caution">
    <text evidence="2">The sequence shown here is derived from an EMBL/GenBank/DDBJ whole genome shotgun (WGS) entry which is preliminary data.</text>
</comment>
<keyword evidence="3" id="KW-1185">Reference proteome</keyword>
<sequence>MAEIDDGLLPEDRPLWRAAESLDEVAALTARWLSGGIRSQPGYGGTVDVDEDDAQGLTAALIACNRAGFF</sequence>
<protein>
    <recommendedName>
        <fullName evidence="1">DUF6919 domain-containing protein</fullName>
    </recommendedName>
</protein>
<proteinExistence type="predicted"/>
<evidence type="ECO:0000313" key="3">
    <source>
        <dbReference type="Proteomes" id="UP000598996"/>
    </source>
</evidence>
<dbReference type="EMBL" id="JAENHO010000018">
    <property type="protein sequence ID" value="MBL7261367.1"/>
    <property type="molecule type" value="Genomic_DNA"/>
</dbReference>
<dbReference type="RefSeq" id="WP_202998121.1">
    <property type="nucleotide sequence ID" value="NZ_JAENHO010000018.1"/>
</dbReference>
<accession>A0ABS1W3S0</accession>
<reference evidence="2 3" key="1">
    <citation type="submission" date="2021-01" db="EMBL/GenBank/DDBJ databases">
        <title>Actinoplanes sp. nov. LDG1-01 isolated from lichen.</title>
        <authorList>
            <person name="Saeng-In P."/>
            <person name="Phongsopitanun W."/>
            <person name="Kanchanasin P."/>
            <person name="Yuki M."/>
            <person name="Kudo T."/>
            <person name="Ohkuma M."/>
            <person name="Tanasupawat S."/>
        </authorList>
    </citation>
    <scope>NUCLEOTIDE SEQUENCE [LARGE SCALE GENOMIC DNA]</scope>
    <source>
        <strain evidence="2 3">LDG1-01</strain>
    </source>
</reference>
<dbReference type="Proteomes" id="UP000598996">
    <property type="component" value="Unassembled WGS sequence"/>
</dbReference>